<dbReference type="FunFam" id="1.10.10.10:FF:000001">
    <property type="entry name" value="LysR family transcriptional regulator"/>
    <property type="match status" value="1"/>
</dbReference>
<dbReference type="GO" id="GO:0003677">
    <property type="term" value="F:DNA binding"/>
    <property type="evidence" value="ECO:0007669"/>
    <property type="project" value="UniProtKB-KW"/>
</dbReference>
<dbReference type="InterPro" id="IPR036388">
    <property type="entry name" value="WH-like_DNA-bd_sf"/>
</dbReference>
<dbReference type="SUPFAM" id="SSF53850">
    <property type="entry name" value="Periplasmic binding protein-like II"/>
    <property type="match status" value="1"/>
</dbReference>
<dbReference type="PRINTS" id="PR00039">
    <property type="entry name" value="HTHLYSR"/>
</dbReference>
<dbReference type="InterPro" id="IPR000847">
    <property type="entry name" value="LysR_HTH_N"/>
</dbReference>
<keyword evidence="7" id="KW-1185">Reference proteome</keyword>
<proteinExistence type="inferred from homology"/>
<dbReference type="PANTHER" id="PTHR30346">
    <property type="entry name" value="TRANSCRIPTIONAL DUAL REGULATOR HCAR-RELATED"/>
    <property type="match status" value="1"/>
</dbReference>
<dbReference type="Gene3D" id="3.40.190.10">
    <property type="entry name" value="Periplasmic binding protein-like II"/>
    <property type="match status" value="2"/>
</dbReference>
<dbReference type="PROSITE" id="PS50931">
    <property type="entry name" value="HTH_LYSR"/>
    <property type="match status" value="1"/>
</dbReference>
<keyword evidence="4" id="KW-0804">Transcription</keyword>
<dbReference type="OrthoDB" id="3181812at2"/>
<dbReference type="InterPro" id="IPR036390">
    <property type="entry name" value="WH_DNA-bd_sf"/>
</dbReference>
<dbReference type="Pfam" id="PF00126">
    <property type="entry name" value="HTH_1"/>
    <property type="match status" value="1"/>
</dbReference>
<evidence type="ECO:0000256" key="2">
    <source>
        <dbReference type="ARBA" id="ARBA00023015"/>
    </source>
</evidence>
<evidence type="ECO:0000256" key="1">
    <source>
        <dbReference type="ARBA" id="ARBA00009437"/>
    </source>
</evidence>
<keyword evidence="2" id="KW-0805">Transcription regulation</keyword>
<dbReference type="GO" id="GO:0003700">
    <property type="term" value="F:DNA-binding transcription factor activity"/>
    <property type="evidence" value="ECO:0007669"/>
    <property type="project" value="InterPro"/>
</dbReference>
<dbReference type="EMBL" id="BJVI01000004">
    <property type="protein sequence ID" value="GEL16925.1"/>
    <property type="molecule type" value="Genomic_DNA"/>
</dbReference>
<dbReference type="SUPFAM" id="SSF46785">
    <property type="entry name" value="Winged helix' DNA-binding domain"/>
    <property type="match status" value="1"/>
</dbReference>
<sequence>MAGITDVNGMTIKVTQLHYARAVVDQGSFSRAAAALGVTQPALSTGIAALERVLGGPLFERTTRGAAPTPLGTRLLPHIDRVLAAVDRLVAEARTIGGRGEPLRMGVSPLIHPRLVARAFEAARHGEGAGLVLREDNLARLRAALTHRELDVILTPAVADPQGFRRREIEVEPLRYVGSGLPPDAAGGPPIELAEVASEPQVLVTDECGLTTFVQDLFARGGSELRRYPGAAHSYRNLVEWASLGLGGAILPESRMDAGASTGRPLVEHGRPIRIRYEALWLPGPRAAAVETLLDALLAG</sequence>
<evidence type="ECO:0000256" key="3">
    <source>
        <dbReference type="ARBA" id="ARBA00023125"/>
    </source>
</evidence>
<dbReference type="PANTHER" id="PTHR30346:SF29">
    <property type="entry name" value="LYSR SUBSTRATE-BINDING"/>
    <property type="match status" value="1"/>
</dbReference>
<dbReference type="GO" id="GO:0032993">
    <property type="term" value="C:protein-DNA complex"/>
    <property type="evidence" value="ECO:0007669"/>
    <property type="project" value="TreeGrafter"/>
</dbReference>
<protein>
    <submittedName>
        <fullName evidence="6">LysR family transcriptional regulator</fullName>
    </submittedName>
</protein>
<evidence type="ECO:0000313" key="7">
    <source>
        <dbReference type="Proteomes" id="UP000321328"/>
    </source>
</evidence>
<dbReference type="Pfam" id="PF03466">
    <property type="entry name" value="LysR_substrate"/>
    <property type="match status" value="1"/>
</dbReference>
<reference evidence="6 7" key="1">
    <citation type="submission" date="2019-07" db="EMBL/GenBank/DDBJ databases">
        <title>Whole genome shotgun sequence of Pseudonocardia asaccharolytica NBRC 16224.</title>
        <authorList>
            <person name="Hosoyama A."/>
            <person name="Uohara A."/>
            <person name="Ohji S."/>
            <person name="Ichikawa N."/>
        </authorList>
    </citation>
    <scope>NUCLEOTIDE SEQUENCE [LARGE SCALE GENOMIC DNA]</scope>
    <source>
        <strain evidence="6 7">NBRC 16224</strain>
    </source>
</reference>
<comment type="caution">
    <text evidence="6">The sequence shown here is derived from an EMBL/GenBank/DDBJ whole genome shotgun (WGS) entry which is preliminary data.</text>
</comment>
<evidence type="ECO:0000313" key="6">
    <source>
        <dbReference type="EMBL" id="GEL16925.1"/>
    </source>
</evidence>
<dbReference type="CDD" id="cd05466">
    <property type="entry name" value="PBP2_LTTR_substrate"/>
    <property type="match status" value="1"/>
</dbReference>
<evidence type="ECO:0000256" key="4">
    <source>
        <dbReference type="ARBA" id="ARBA00023163"/>
    </source>
</evidence>
<dbReference type="AlphaFoldDB" id="A0A511CWH3"/>
<accession>A0A511CWH3</accession>
<dbReference type="Gene3D" id="1.10.10.10">
    <property type="entry name" value="Winged helix-like DNA-binding domain superfamily/Winged helix DNA-binding domain"/>
    <property type="match status" value="1"/>
</dbReference>
<organism evidence="6 7">
    <name type="scientific">Pseudonocardia asaccharolytica DSM 44247 = NBRC 16224</name>
    <dbReference type="NCBI Taxonomy" id="1123024"/>
    <lineage>
        <taxon>Bacteria</taxon>
        <taxon>Bacillati</taxon>
        <taxon>Actinomycetota</taxon>
        <taxon>Actinomycetes</taxon>
        <taxon>Pseudonocardiales</taxon>
        <taxon>Pseudonocardiaceae</taxon>
        <taxon>Pseudonocardia</taxon>
    </lineage>
</organism>
<evidence type="ECO:0000259" key="5">
    <source>
        <dbReference type="PROSITE" id="PS50931"/>
    </source>
</evidence>
<keyword evidence="3" id="KW-0238">DNA-binding</keyword>
<comment type="similarity">
    <text evidence="1">Belongs to the LysR transcriptional regulatory family.</text>
</comment>
<dbReference type="STRING" id="1123024.GCA_000423625_02341"/>
<feature type="domain" description="HTH lysR-type" evidence="5">
    <location>
        <begin position="12"/>
        <end position="69"/>
    </location>
</feature>
<dbReference type="InterPro" id="IPR005119">
    <property type="entry name" value="LysR_subst-bd"/>
</dbReference>
<gene>
    <name evidence="6" type="ORF">PA7_07620</name>
</gene>
<dbReference type="Proteomes" id="UP000321328">
    <property type="component" value="Unassembled WGS sequence"/>
</dbReference>
<name>A0A511CWH3_9PSEU</name>